<protein>
    <submittedName>
        <fullName evidence="1">Uncharacterized protein</fullName>
    </submittedName>
</protein>
<name>A0A8E2AU64_9APHY</name>
<dbReference type="Proteomes" id="UP000250043">
    <property type="component" value="Unassembled WGS sequence"/>
</dbReference>
<dbReference type="EMBL" id="KV722587">
    <property type="protein sequence ID" value="OCH85380.1"/>
    <property type="molecule type" value="Genomic_DNA"/>
</dbReference>
<reference evidence="1 2" key="1">
    <citation type="submission" date="2016-07" db="EMBL/GenBank/DDBJ databases">
        <title>Draft genome of the white-rot fungus Obba rivulosa 3A-2.</title>
        <authorList>
            <consortium name="DOE Joint Genome Institute"/>
            <person name="Miettinen O."/>
            <person name="Riley R."/>
            <person name="Acob R."/>
            <person name="Barry K."/>
            <person name="Cullen D."/>
            <person name="De Vries R."/>
            <person name="Hainaut M."/>
            <person name="Hatakka A."/>
            <person name="Henrissat B."/>
            <person name="Hilden K."/>
            <person name="Kuo R."/>
            <person name="Labutti K."/>
            <person name="Lipzen A."/>
            <person name="Makela M.R."/>
            <person name="Sandor L."/>
            <person name="Spatafora J.W."/>
            <person name="Grigoriev I.V."/>
            <person name="Hibbett D.S."/>
        </authorList>
    </citation>
    <scope>NUCLEOTIDE SEQUENCE [LARGE SCALE GENOMIC DNA]</scope>
    <source>
        <strain evidence="1 2">3A-2</strain>
    </source>
</reference>
<dbReference type="AlphaFoldDB" id="A0A8E2AU64"/>
<evidence type="ECO:0000313" key="2">
    <source>
        <dbReference type="Proteomes" id="UP000250043"/>
    </source>
</evidence>
<proteinExistence type="predicted"/>
<sequence length="217" mass="23863">MSSSVKPSLSCAVLRALGLPMANSSPPTSTESGGEIVYSHRSTQLGRYLSYACGKLPRHTGDVLNGMLIGIPLRSLLWRESGVRRTLGKAYRDSSRQHASGKCRVGLACFLSLLRLAARRRSLSKGEKAPGSGAEGVEMLESKYDILLMRDVPRPGGGQTVDFPRFSWNYPSMRKFFVKLVTNSRDPVPYFTFSEPDLPCLQRFSAGNALRTCISQK</sequence>
<evidence type="ECO:0000313" key="1">
    <source>
        <dbReference type="EMBL" id="OCH85380.1"/>
    </source>
</evidence>
<keyword evidence="2" id="KW-1185">Reference proteome</keyword>
<organism evidence="1 2">
    <name type="scientific">Obba rivulosa</name>
    <dbReference type="NCBI Taxonomy" id="1052685"/>
    <lineage>
        <taxon>Eukaryota</taxon>
        <taxon>Fungi</taxon>
        <taxon>Dikarya</taxon>
        <taxon>Basidiomycota</taxon>
        <taxon>Agaricomycotina</taxon>
        <taxon>Agaricomycetes</taxon>
        <taxon>Polyporales</taxon>
        <taxon>Gelatoporiaceae</taxon>
        <taxon>Obba</taxon>
    </lineage>
</organism>
<gene>
    <name evidence="1" type="ORF">OBBRIDRAFT_807557</name>
</gene>
<accession>A0A8E2AU64</accession>